<organism evidence="2 3">
    <name type="scientific">Paenibacillus cellulosilyticus</name>
    <dbReference type="NCBI Taxonomy" id="375489"/>
    <lineage>
        <taxon>Bacteria</taxon>
        <taxon>Bacillati</taxon>
        <taxon>Bacillota</taxon>
        <taxon>Bacilli</taxon>
        <taxon>Bacillales</taxon>
        <taxon>Paenibacillaceae</taxon>
        <taxon>Paenibacillus</taxon>
    </lineage>
</organism>
<accession>A0A2V2YTP3</accession>
<evidence type="ECO:0000313" key="2">
    <source>
        <dbReference type="EMBL" id="PWW01206.1"/>
    </source>
</evidence>
<dbReference type="RefSeq" id="WP_110044698.1">
    <property type="nucleotide sequence ID" value="NZ_CP054613.1"/>
</dbReference>
<keyword evidence="1" id="KW-0472">Membrane</keyword>
<keyword evidence="1" id="KW-1133">Transmembrane helix</keyword>
<dbReference type="Proteomes" id="UP000246635">
    <property type="component" value="Unassembled WGS sequence"/>
</dbReference>
<dbReference type="OrthoDB" id="2658655at2"/>
<gene>
    <name evidence="2" type="ORF">DFQ01_11096</name>
</gene>
<dbReference type="AlphaFoldDB" id="A0A2V2YTP3"/>
<proteinExistence type="predicted"/>
<name>A0A2V2YTP3_9BACL</name>
<comment type="caution">
    <text evidence="2">The sequence shown here is derived from an EMBL/GenBank/DDBJ whole genome shotgun (WGS) entry which is preliminary data.</text>
</comment>
<dbReference type="EMBL" id="QGTQ01000010">
    <property type="protein sequence ID" value="PWW01206.1"/>
    <property type="molecule type" value="Genomic_DNA"/>
</dbReference>
<evidence type="ECO:0000256" key="1">
    <source>
        <dbReference type="SAM" id="Phobius"/>
    </source>
</evidence>
<sequence>MSRLLASSKDEYIEQMKTVYAIDTGTVESVDWLLVIGGAAVTFVSIAALIYWISKIILRLYAVRRGKAALADGLFWKRMTIGIVLILFLIGGTWLVLLEQFFSLMRQWGWK</sequence>
<feature type="transmembrane region" description="Helical" evidence="1">
    <location>
        <begin position="32"/>
        <end position="54"/>
    </location>
</feature>
<protein>
    <submittedName>
        <fullName evidence="2">Uncharacterized protein</fullName>
    </submittedName>
</protein>
<keyword evidence="3" id="KW-1185">Reference proteome</keyword>
<keyword evidence="1" id="KW-0812">Transmembrane</keyword>
<feature type="transmembrane region" description="Helical" evidence="1">
    <location>
        <begin position="75"/>
        <end position="97"/>
    </location>
</feature>
<evidence type="ECO:0000313" key="3">
    <source>
        <dbReference type="Proteomes" id="UP000246635"/>
    </source>
</evidence>
<reference evidence="2 3" key="1">
    <citation type="submission" date="2018-05" db="EMBL/GenBank/DDBJ databases">
        <title>Genomic Encyclopedia of Type Strains, Phase III (KMG-III): the genomes of soil and plant-associated and newly described type strains.</title>
        <authorList>
            <person name="Whitman W."/>
        </authorList>
    </citation>
    <scope>NUCLEOTIDE SEQUENCE [LARGE SCALE GENOMIC DNA]</scope>
    <source>
        <strain evidence="2 3">CECT 5696</strain>
    </source>
</reference>